<evidence type="ECO:0000313" key="2">
    <source>
        <dbReference type="Proteomes" id="UP001163324"/>
    </source>
</evidence>
<accession>A0ACC0VDH7</accession>
<dbReference type="Proteomes" id="UP001163324">
    <property type="component" value="Chromosome 1"/>
</dbReference>
<comment type="caution">
    <text evidence="1">The sequence shown here is derived from an EMBL/GenBank/DDBJ whole genome shotgun (WGS) entry which is preliminary data.</text>
</comment>
<organism evidence="1 2">
    <name type="scientific">Trichothecium roseum</name>
    <dbReference type="NCBI Taxonomy" id="47278"/>
    <lineage>
        <taxon>Eukaryota</taxon>
        <taxon>Fungi</taxon>
        <taxon>Dikarya</taxon>
        <taxon>Ascomycota</taxon>
        <taxon>Pezizomycotina</taxon>
        <taxon>Sordariomycetes</taxon>
        <taxon>Hypocreomycetidae</taxon>
        <taxon>Hypocreales</taxon>
        <taxon>Hypocreales incertae sedis</taxon>
        <taxon>Trichothecium</taxon>
    </lineage>
</organism>
<dbReference type="EMBL" id="CM047940">
    <property type="protein sequence ID" value="KAI9904354.1"/>
    <property type="molecule type" value="Genomic_DNA"/>
</dbReference>
<keyword evidence="2" id="KW-1185">Reference proteome</keyword>
<evidence type="ECO:0000313" key="1">
    <source>
        <dbReference type="EMBL" id="KAI9904354.1"/>
    </source>
</evidence>
<proteinExistence type="predicted"/>
<gene>
    <name evidence="1" type="ORF">N3K66_000883</name>
</gene>
<name>A0ACC0VDH7_9HYPO</name>
<sequence length="440" mass="47584">MTLTSVPFARTRSFGVPIWKLPGRRIPTYARFSSTPRRLAQTLTEKIVQRHATGLPEGKLVRSGDYITFRPQHCMTHDNTSPVSQKFKSMGATKVQKPEQIVICLDHNIQDTSPSNLKKYDQVKAFAAQHGLSFFPAGRGIGHQIVVEEGFAWPGTMVVASDSHAVHYGALGCLGTPVVRTDASAIWALSQTWWQVPPVARVNFLGTLPPGVRGKDVITALCGLFKDDVLNHSIEFAGSEETLKSLPMDCRMAISNMACEWGGLSAMFPIDKTLESWLRQRATEASTSEDRSTQQRINHERIDRLFAKPPQADPDAVYAKQLYLNLSSLSPSVSGPNTPKIATPLNELAPQNIKINRAYIVSCTSSRASDFQAAAKVFKDAASANPGVKPKVADGVSFYIAAASAREQKAAEAAGDWQALLDAGAKPLPSGCGPCIGLGG</sequence>
<protein>
    <submittedName>
        <fullName evidence="1">Uncharacterized protein</fullName>
    </submittedName>
</protein>
<reference evidence="1" key="1">
    <citation type="submission" date="2022-10" db="EMBL/GenBank/DDBJ databases">
        <title>Complete Genome of Trichothecium roseum strain YXFP-22015, a Plant Pathogen Isolated from Citrus.</title>
        <authorList>
            <person name="Wang Y."/>
            <person name="Zhu L."/>
        </authorList>
    </citation>
    <scope>NUCLEOTIDE SEQUENCE</scope>
    <source>
        <strain evidence="1">YXFP-22015</strain>
    </source>
</reference>